<proteinExistence type="predicted"/>
<dbReference type="SUPFAM" id="SSF53098">
    <property type="entry name" value="Ribonuclease H-like"/>
    <property type="match status" value="1"/>
</dbReference>
<gene>
    <name evidence="2" type="ORF">B0H17DRAFT_959478</name>
</gene>
<dbReference type="InterPro" id="IPR012337">
    <property type="entry name" value="RNaseH-like_sf"/>
</dbReference>
<feature type="region of interest" description="Disordered" evidence="1">
    <location>
        <begin position="1"/>
        <end position="20"/>
    </location>
</feature>
<evidence type="ECO:0000313" key="3">
    <source>
        <dbReference type="Proteomes" id="UP001221757"/>
    </source>
</evidence>
<organism evidence="2 3">
    <name type="scientific">Mycena rosella</name>
    <name type="common">Pink bonnet</name>
    <name type="synonym">Agaricus rosellus</name>
    <dbReference type="NCBI Taxonomy" id="1033263"/>
    <lineage>
        <taxon>Eukaryota</taxon>
        <taxon>Fungi</taxon>
        <taxon>Dikarya</taxon>
        <taxon>Basidiomycota</taxon>
        <taxon>Agaricomycotina</taxon>
        <taxon>Agaricomycetes</taxon>
        <taxon>Agaricomycetidae</taxon>
        <taxon>Agaricales</taxon>
        <taxon>Marasmiineae</taxon>
        <taxon>Mycenaceae</taxon>
        <taxon>Mycena</taxon>
    </lineage>
</organism>
<sequence>MPSDRVFSSSAETDTKRRNRMNPFLMEALQMLKFNFKKSQLNFMAEWQSPLILPEDEDWLRQLAATDENDCDAAAAAIRELFNTADNIQMPEEDIGV</sequence>
<protein>
    <submittedName>
        <fullName evidence="2">Uncharacterized protein</fullName>
    </submittedName>
</protein>
<name>A0AAD7CF09_MYCRO</name>
<accession>A0AAD7CF09</accession>
<evidence type="ECO:0000313" key="2">
    <source>
        <dbReference type="EMBL" id="KAJ7645730.1"/>
    </source>
</evidence>
<reference evidence="2" key="1">
    <citation type="submission" date="2023-03" db="EMBL/GenBank/DDBJ databases">
        <title>Massive genome expansion in bonnet fungi (Mycena s.s.) driven by repeated elements and novel gene families across ecological guilds.</title>
        <authorList>
            <consortium name="Lawrence Berkeley National Laboratory"/>
            <person name="Harder C.B."/>
            <person name="Miyauchi S."/>
            <person name="Viragh M."/>
            <person name="Kuo A."/>
            <person name="Thoen E."/>
            <person name="Andreopoulos B."/>
            <person name="Lu D."/>
            <person name="Skrede I."/>
            <person name="Drula E."/>
            <person name="Henrissat B."/>
            <person name="Morin E."/>
            <person name="Kohler A."/>
            <person name="Barry K."/>
            <person name="LaButti K."/>
            <person name="Morin E."/>
            <person name="Salamov A."/>
            <person name="Lipzen A."/>
            <person name="Mereny Z."/>
            <person name="Hegedus B."/>
            <person name="Baldrian P."/>
            <person name="Stursova M."/>
            <person name="Weitz H."/>
            <person name="Taylor A."/>
            <person name="Grigoriev I.V."/>
            <person name="Nagy L.G."/>
            <person name="Martin F."/>
            <person name="Kauserud H."/>
        </authorList>
    </citation>
    <scope>NUCLEOTIDE SEQUENCE</scope>
    <source>
        <strain evidence="2">CBHHK067</strain>
    </source>
</reference>
<dbReference type="AlphaFoldDB" id="A0AAD7CF09"/>
<feature type="compositionally biased region" description="Polar residues" evidence="1">
    <location>
        <begin position="1"/>
        <end position="12"/>
    </location>
</feature>
<dbReference type="EMBL" id="JARKIE010000396">
    <property type="protein sequence ID" value="KAJ7645730.1"/>
    <property type="molecule type" value="Genomic_DNA"/>
</dbReference>
<evidence type="ECO:0000256" key="1">
    <source>
        <dbReference type="SAM" id="MobiDB-lite"/>
    </source>
</evidence>
<comment type="caution">
    <text evidence="2">The sequence shown here is derived from an EMBL/GenBank/DDBJ whole genome shotgun (WGS) entry which is preliminary data.</text>
</comment>
<keyword evidence="3" id="KW-1185">Reference proteome</keyword>
<dbReference type="Proteomes" id="UP001221757">
    <property type="component" value="Unassembled WGS sequence"/>
</dbReference>